<evidence type="ECO:0000313" key="5">
    <source>
        <dbReference type="EMBL" id="MBZ0155015.1"/>
    </source>
</evidence>
<evidence type="ECO:0000256" key="3">
    <source>
        <dbReference type="ARBA" id="ARBA00022741"/>
    </source>
</evidence>
<dbReference type="AlphaFoldDB" id="A0A953J9H7"/>
<keyword evidence="4" id="KW-0067">ATP-binding</keyword>
<evidence type="ECO:0000313" key="6">
    <source>
        <dbReference type="Proteomes" id="UP000705867"/>
    </source>
</evidence>
<keyword evidence="2 5" id="KW-0436">Ligase</keyword>
<protein>
    <submittedName>
        <fullName evidence="5">Formate--tetrahydrofolate ligase</fullName>
    </submittedName>
</protein>
<evidence type="ECO:0000256" key="2">
    <source>
        <dbReference type="ARBA" id="ARBA00022598"/>
    </source>
</evidence>
<evidence type="ECO:0000256" key="4">
    <source>
        <dbReference type="ARBA" id="ARBA00022840"/>
    </source>
</evidence>
<evidence type="ECO:0000256" key="1">
    <source>
        <dbReference type="ARBA" id="ARBA00022563"/>
    </source>
</evidence>
<dbReference type="Pfam" id="PF01268">
    <property type="entry name" value="FTHFS"/>
    <property type="match status" value="1"/>
</dbReference>
<dbReference type="Proteomes" id="UP000705867">
    <property type="component" value="Unassembled WGS sequence"/>
</dbReference>
<dbReference type="SUPFAM" id="SSF52540">
    <property type="entry name" value="P-loop containing nucleoside triphosphate hydrolases"/>
    <property type="match status" value="1"/>
</dbReference>
<dbReference type="Gene3D" id="3.40.50.300">
    <property type="entry name" value="P-loop containing nucleotide triphosphate hydrolases"/>
    <property type="match status" value="1"/>
</dbReference>
<dbReference type="InterPro" id="IPR000559">
    <property type="entry name" value="Formate_THF_ligase"/>
</dbReference>
<gene>
    <name evidence="5" type="ORF">K8I29_02225</name>
</gene>
<keyword evidence="3" id="KW-0547">Nucleotide-binding</keyword>
<dbReference type="Gene3D" id="3.30.1510.10">
    <property type="entry name" value="Domain 2, N(10)-formyltetrahydrofolate synthetase"/>
    <property type="match status" value="1"/>
</dbReference>
<organism evidence="5 6">
    <name type="scientific">Candidatus Nitrobium versatile</name>
    <dbReference type="NCBI Taxonomy" id="2884831"/>
    <lineage>
        <taxon>Bacteria</taxon>
        <taxon>Pseudomonadati</taxon>
        <taxon>Nitrospirota</taxon>
        <taxon>Nitrospiria</taxon>
        <taxon>Nitrospirales</taxon>
        <taxon>Nitrospiraceae</taxon>
        <taxon>Candidatus Nitrobium</taxon>
    </lineage>
</organism>
<accession>A0A953J9H7</accession>
<keyword evidence="1" id="KW-0554">One-carbon metabolism</keyword>
<dbReference type="InterPro" id="IPR027417">
    <property type="entry name" value="P-loop_NTPase"/>
</dbReference>
<dbReference type="GO" id="GO:0005524">
    <property type="term" value="F:ATP binding"/>
    <property type="evidence" value="ECO:0007669"/>
    <property type="project" value="UniProtKB-KW"/>
</dbReference>
<dbReference type="Gene3D" id="3.10.410.10">
    <property type="entry name" value="Formyltetrahydrofolate synthetase, domain 3"/>
    <property type="match status" value="1"/>
</dbReference>
<dbReference type="EMBL" id="JAIOIV010000017">
    <property type="protein sequence ID" value="MBZ0155015.1"/>
    <property type="molecule type" value="Genomic_DNA"/>
</dbReference>
<reference evidence="5" key="2">
    <citation type="submission" date="2021-08" db="EMBL/GenBank/DDBJ databases">
        <authorList>
            <person name="Dalcin Martins P."/>
        </authorList>
    </citation>
    <scope>NUCLEOTIDE SEQUENCE</scope>
    <source>
        <strain evidence="5">MAG_39</strain>
    </source>
</reference>
<comment type="caution">
    <text evidence="5">The sequence shown here is derived from an EMBL/GenBank/DDBJ whole genome shotgun (WGS) entry which is preliminary data.</text>
</comment>
<dbReference type="GO" id="GO:0006730">
    <property type="term" value="P:one-carbon metabolic process"/>
    <property type="evidence" value="ECO:0007669"/>
    <property type="project" value="UniProtKB-KW"/>
</dbReference>
<reference evidence="5" key="1">
    <citation type="journal article" date="2021" name="bioRxiv">
        <title>Unraveling nitrogen, sulfur and carbon metabolic pathways and microbial community transcriptional responses to substrate deprivation and toxicity stresses in a bioreactor mimicking anoxic brackish coastal sediment conditions.</title>
        <authorList>
            <person name="Martins P.D."/>
            <person name="Echeveste M.J."/>
            <person name="Arshad A."/>
            <person name="Kurth J."/>
            <person name="Ouboter H."/>
            <person name="Jetten M.S.M."/>
            <person name="Welte C.U."/>
        </authorList>
    </citation>
    <scope>NUCLEOTIDE SEQUENCE</scope>
    <source>
        <strain evidence="5">MAG_39</strain>
    </source>
</reference>
<name>A0A953J9H7_9BACT</name>
<proteinExistence type="predicted"/>
<sequence length="538" mass="58966">MRSILPIAARFGFQKKEIDPYGKSMAKISPEVSERLPRRPGGKYIFVTAMTPTYRGEGKTVTAITLSMALNRRGSSSIATLRQPSMGLYFARKGGGSGGGKARLLPQEEIDFHCTGDTHAVTMAHNLVAAHMDNLFFWGNPPGLDEERIFWNRAIDLCDRSLRSGFIMTQASELMAILSLSRTHEEVRERLSRITLGFDEAGNPVLMSAIRIESDLIRILRKALLPNLVLSSENTPVILHCGPFSNISHGNCSVMADEVALRTADFVVTEGGGGTDTGFEKFMAIKAPVLQRLPNAVVLVVTARALKMHGLSTLDRGRVSEESEWAGRNDAALMAGMKNLERHIRNVKIFGFPLVVAVNRFSFDHDEEIRKIAKTALDLGADFAVAHRGWQKGSRGGDELAETVVEATHRRFSFRRLYDDSLSTEEKIAKVASTIYGAQGITQSSRASGILTGMERQEALHSSRQNCGPCIAKTHLSLSHDSRIKNVPGKYTLPIVDFVPFTGAGYFCALTGTVNLMPGMPPGTGAYDFGMCRTEEKE</sequence>
<dbReference type="GO" id="GO:0004329">
    <property type="term" value="F:formate-tetrahydrofolate ligase activity"/>
    <property type="evidence" value="ECO:0007669"/>
    <property type="project" value="InterPro"/>
</dbReference>